<gene>
    <name evidence="6" type="ORF">CAMP_LOCUS16523</name>
</gene>
<evidence type="ECO:0000256" key="3">
    <source>
        <dbReference type="SAM" id="Phobius"/>
    </source>
</evidence>
<evidence type="ECO:0000313" key="6">
    <source>
        <dbReference type="EMBL" id="CAI5453886.1"/>
    </source>
</evidence>
<feature type="signal peptide" evidence="4">
    <location>
        <begin position="1"/>
        <end position="22"/>
    </location>
</feature>
<feature type="transmembrane region" description="Helical" evidence="3">
    <location>
        <begin position="264"/>
        <end position="282"/>
    </location>
</feature>
<feature type="domain" description="Neurotransmitter-gated ion-channel ligand-binding" evidence="5">
    <location>
        <begin position="34"/>
        <end position="172"/>
    </location>
</feature>
<organism evidence="6 7">
    <name type="scientific">Caenorhabditis angaria</name>
    <dbReference type="NCBI Taxonomy" id="860376"/>
    <lineage>
        <taxon>Eukaryota</taxon>
        <taxon>Metazoa</taxon>
        <taxon>Ecdysozoa</taxon>
        <taxon>Nematoda</taxon>
        <taxon>Chromadorea</taxon>
        <taxon>Rhabditida</taxon>
        <taxon>Rhabditina</taxon>
        <taxon>Rhabditomorpha</taxon>
        <taxon>Rhabditoidea</taxon>
        <taxon>Rhabditidae</taxon>
        <taxon>Peloderinae</taxon>
        <taxon>Caenorhabditis</taxon>
    </lineage>
</organism>
<dbReference type="SUPFAM" id="SSF63712">
    <property type="entry name" value="Nicotinic receptor ligand binding domain-like"/>
    <property type="match status" value="1"/>
</dbReference>
<evidence type="ECO:0000313" key="7">
    <source>
        <dbReference type="Proteomes" id="UP001152747"/>
    </source>
</evidence>
<dbReference type="GO" id="GO:0004888">
    <property type="term" value="F:transmembrane signaling receptor activity"/>
    <property type="evidence" value="ECO:0007669"/>
    <property type="project" value="InterPro"/>
</dbReference>
<dbReference type="OrthoDB" id="5975154at2759"/>
<feature type="chain" id="PRO_5040413147" description="Neurotransmitter-gated ion-channel ligand-binding domain-containing protein" evidence="4">
    <location>
        <begin position="23"/>
        <end position="346"/>
    </location>
</feature>
<dbReference type="InterPro" id="IPR006201">
    <property type="entry name" value="Neur_channel"/>
</dbReference>
<dbReference type="CDD" id="cd18989">
    <property type="entry name" value="LGIC_ECD_cation"/>
    <property type="match status" value="1"/>
</dbReference>
<accession>A0A9P1J064</accession>
<evidence type="ECO:0000256" key="4">
    <source>
        <dbReference type="SAM" id="SignalP"/>
    </source>
</evidence>
<comment type="subcellular location">
    <subcellularLocation>
        <location evidence="1">Membrane</location>
        <topology evidence="1">Multi-pass membrane protein</topology>
    </subcellularLocation>
</comment>
<name>A0A9P1J064_9PELO</name>
<dbReference type="InterPro" id="IPR006202">
    <property type="entry name" value="Neur_chan_lig-bd"/>
</dbReference>
<dbReference type="GO" id="GO:0005230">
    <property type="term" value="F:extracellular ligand-gated monoatomic ion channel activity"/>
    <property type="evidence" value="ECO:0007669"/>
    <property type="project" value="InterPro"/>
</dbReference>
<feature type="transmembrane region" description="Helical" evidence="3">
    <location>
        <begin position="236"/>
        <end position="257"/>
    </location>
</feature>
<dbReference type="PROSITE" id="PS00236">
    <property type="entry name" value="NEUROTR_ION_CHANNEL"/>
    <property type="match status" value="1"/>
</dbReference>
<dbReference type="EMBL" id="CANHGI010000006">
    <property type="protein sequence ID" value="CAI5453886.1"/>
    <property type="molecule type" value="Genomic_DNA"/>
</dbReference>
<dbReference type="GO" id="GO:0016020">
    <property type="term" value="C:membrane"/>
    <property type="evidence" value="ECO:0007669"/>
    <property type="project" value="UniProtKB-SubCell"/>
</dbReference>
<keyword evidence="3" id="KW-0812">Transmembrane</keyword>
<dbReference type="Gene3D" id="2.70.170.10">
    <property type="entry name" value="Neurotransmitter-gated ion-channel ligand-binding domain"/>
    <property type="match status" value="1"/>
</dbReference>
<dbReference type="InterPro" id="IPR036734">
    <property type="entry name" value="Neur_chan_lig-bd_sf"/>
</dbReference>
<evidence type="ECO:0000256" key="2">
    <source>
        <dbReference type="ARBA" id="ARBA00023136"/>
    </source>
</evidence>
<reference evidence="6" key="1">
    <citation type="submission" date="2022-11" db="EMBL/GenBank/DDBJ databases">
        <authorList>
            <person name="Kikuchi T."/>
        </authorList>
    </citation>
    <scope>NUCLEOTIDE SEQUENCE</scope>
    <source>
        <strain evidence="6">PS1010</strain>
    </source>
</reference>
<dbReference type="AlphaFoldDB" id="A0A9P1J064"/>
<dbReference type="InterPro" id="IPR018000">
    <property type="entry name" value="Neurotransmitter_ion_chnl_CS"/>
</dbReference>
<feature type="transmembrane region" description="Helical" evidence="3">
    <location>
        <begin position="297"/>
        <end position="316"/>
    </location>
</feature>
<keyword evidence="7" id="KW-1185">Reference proteome</keyword>
<evidence type="ECO:0000259" key="5">
    <source>
        <dbReference type="Pfam" id="PF02931"/>
    </source>
</evidence>
<proteinExistence type="predicted"/>
<comment type="caution">
    <text evidence="6">The sequence shown here is derived from an EMBL/GenBank/DDBJ whole genome shotgun (WGS) entry which is preliminary data.</text>
</comment>
<evidence type="ECO:0000256" key="1">
    <source>
        <dbReference type="ARBA" id="ARBA00004141"/>
    </source>
</evidence>
<feature type="transmembrane region" description="Helical" evidence="3">
    <location>
        <begin position="328"/>
        <end position="345"/>
    </location>
</feature>
<dbReference type="Pfam" id="PF02931">
    <property type="entry name" value="Neur_chan_LBD"/>
    <property type="match status" value="1"/>
</dbReference>
<protein>
    <recommendedName>
        <fullName evidence="5">Neurotransmitter-gated ion-channel ligand-binding domain-containing protein</fullName>
    </recommendedName>
</protein>
<dbReference type="PANTHER" id="PTHR18945">
    <property type="entry name" value="NEUROTRANSMITTER GATED ION CHANNEL"/>
    <property type="match status" value="1"/>
</dbReference>
<dbReference type="Proteomes" id="UP001152747">
    <property type="component" value="Unassembled WGS sequence"/>
</dbReference>
<keyword evidence="2 3" id="KW-0472">Membrane</keyword>
<sequence length="346" mass="40256">MIRKTFFIYIISSILLADPNVGERIQNAYVARGELHRNLMKNYNAKVVPGTKVSIMVENLIHHVSINEKEQTMKVNMEMKLLWDDINLTWDPKDYQKINQLNLYWHEVWTPWLVLANGIKFRVPSDTIVQAKLSSPPTFSTMVYTLKLDATVRCDFDFYEYPYDLQVCELRFFMKDLECEFYGYNVQYMNHLEKNIISNYEILHILSNLVDEGFEEDVLPQTHMLIKIVMKRRSPLFFATFTAPTIICSTLIVLSFLLPSKLSCVLLISSLFIQFIFLHDMINKLPIAVSYPPKCFMLYAIILSITFFSLLGNLGFSQRHGSQKNRKIIGIILAVIFSLMVVLFSI</sequence>
<keyword evidence="3" id="KW-1133">Transmembrane helix</keyword>
<keyword evidence="4" id="KW-0732">Signal</keyword>